<accession>A0ABN0GJS2</accession>
<evidence type="ECO:0000313" key="4">
    <source>
        <dbReference type="Proteomes" id="UP000008942"/>
    </source>
</evidence>
<name>A0ABN0GJS2_BAREL</name>
<dbReference type="EMBL" id="AILW01000004">
    <property type="protein sequence ID" value="EJF83523.1"/>
    <property type="molecule type" value="Genomic_DNA"/>
</dbReference>
<keyword evidence="1" id="KW-0808">Transferase</keyword>
<reference evidence="3 4" key="1">
    <citation type="submission" date="2012-03" db="EMBL/GenBank/DDBJ databases">
        <title>The Genome Sequence of Bartonella elizabethae Re6043vi.</title>
        <authorList>
            <consortium name="The Broad Institute Genome Sequencing Platform"/>
            <consortium name="The Broad Institute Genome Sequencing Center for Infectious Disease"/>
            <person name="Feldgarden M."/>
            <person name="Kirby J."/>
            <person name="Kosoy M."/>
            <person name="Birtles R."/>
            <person name="Probert W.S."/>
            <person name="Chiaraviglio L."/>
            <person name="Young S.K."/>
            <person name="Zeng Q."/>
            <person name="Gargeya S."/>
            <person name="Fitzgerald M."/>
            <person name="Haas B."/>
            <person name="Abouelleil A."/>
            <person name="Alvarado L."/>
            <person name="Arachchi H.M."/>
            <person name="Berlin A."/>
            <person name="Chapman S.B."/>
            <person name="Gearin G."/>
            <person name="Goldberg J."/>
            <person name="Griggs A."/>
            <person name="Gujja S."/>
            <person name="Hansen M."/>
            <person name="Heiman D."/>
            <person name="Howarth C."/>
            <person name="Larimer J."/>
            <person name="Lui A."/>
            <person name="MacDonald P.J.P."/>
            <person name="McCowen C."/>
            <person name="Montmayeur A."/>
            <person name="Murphy C."/>
            <person name="Neiman D."/>
            <person name="Pearson M."/>
            <person name="Priest M."/>
            <person name="Roberts A."/>
            <person name="Saif S."/>
            <person name="Shea T."/>
            <person name="Sisk P."/>
            <person name="Stolte C."/>
            <person name="Sykes S."/>
            <person name="Wortman J."/>
            <person name="Nusbaum C."/>
            <person name="Birren B."/>
        </authorList>
    </citation>
    <scope>NUCLEOTIDE SEQUENCE [LARGE SCALE GENOMIC DNA]</scope>
    <source>
        <strain evidence="3 4">Re6043vi</strain>
    </source>
</reference>
<keyword evidence="4" id="KW-1185">Reference proteome</keyword>
<evidence type="ECO:0000313" key="3">
    <source>
        <dbReference type="EMBL" id="EJF83523.1"/>
    </source>
</evidence>
<comment type="caution">
    <text evidence="3">The sequence shown here is derived from an EMBL/GenBank/DDBJ whole genome shotgun (WGS) entry which is preliminary data.</text>
</comment>
<sequence length="99" mass="11434">MIDKIVAQMGDENNKVLHSLIKAVALFYFHLRMAISTGSKSQEKFIHWVREWGHILCIIRKKQLKILICIITDVGVSMGQEFCARSHSIFSFIKTRKLS</sequence>
<feature type="domain" description="Aspartate/ornithine carbamoyltransferase Asp/Orn-binding" evidence="2">
    <location>
        <begin position="6"/>
        <end position="81"/>
    </location>
</feature>
<proteinExistence type="predicted"/>
<evidence type="ECO:0000256" key="1">
    <source>
        <dbReference type="ARBA" id="ARBA00022679"/>
    </source>
</evidence>
<gene>
    <name evidence="3" type="ORF">MCU_01208</name>
</gene>
<protein>
    <recommendedName>
        <fullName evidence="2">Aspartate/ornithine carbamoyltransferase Asp/Orn-binding domain-containing protein</fullName>
    </recommendedName>
</protein>
<dbReference type="Gene3D" id="3.40.50.1370">
    <property type="entry name" value="Aspartate/ornithine carbamoyltransferase"/>
    <property type="match status" value="1"/>
</dbReference>
<dbReference type="InterPro" id="IPR006131">
    <property type="entry name" value="Asp_carbamoyltransf_Asp/Orn-bd"/>
</dbReference>
<dbReference type="RefSeq" id="WP_005774444.1">
    <property type="nucleotide sequence ID" value="NZ_JH725140.1"/>
</dbReference>
<dbReference type="SUPFAM" id="SSF53671">
    <property type="entry name" value="Aspartate/ornithine carbamoyltransferase"/>
    <property type="match status" value="1"/>
</dbReference>
<evidence type="ECO:0000259" key="2">
    <source>
        <dbReference type="Pfam" id="PF00185"/>
    </source>
</evidence>
<dbReference type="InterPro" id="IPR036901">
    <property type="entry name" value="Asp/Orn_carbamoylTrfase_sf"/>
</dbReference>
<dbReference type="Proteomes" id="UP000008942">
    <property type="component" value="Unassembled WGS sequence"/>
</dbReference>
<organism evidence="3 4">
    <name type="scientific">Bartonella elizabethae Re6043vi</name>
    <dbReference type="NCBI Taxonomy" id="1094554"/>
    <lineage>
        <taxon>Bacteria</taxon>
        <taxon>Pseudomonadati</taxon>
        <taxon>Pseudomonadota</taxon>
        <taxon>Alphaproteobacteria</taxon>
        <taxon>Hyphomicrobiales</taxon>
        <taxon>Bartonellaceae</taxon>
        <taxon>Bartonella</taxon>
    </lineage>
</organism>
<dbReference type="Pfam" id="PF00185">
    <property type="entry name" value="OTCace"/>
    <property type="match status" value="1"/>
</dbReference>